<dbReference type="CDD" id="cd16651">
    <property type="entry name" value="SPL-RING_NSE2"/>
    <property type="match status" value="1"/>
</dbReference>
<evidence type="ECO:0000313" key="6">
    <source>
        <dbReference type="EMBL" id="ELR17118.1"/>
    </source>
</evidence>
<dbReference type="VEuPathDB" id="AmoebaDB:ACA1_057540"/>
<dbReference type="KEGG" id="acan:ACA1_057540"/>
<dbReference type="GeneID" id="14918463"/>
<gene>
    <name evidence="6" type="ORF">ACA1_057540</name>
</gene>
<dbReference type="Gene3D" id="3.30.40.10">
    <property type="entry name" value="Zinc/RING finger domain, C3HC4 (zinc finger)"/>
    <property type="match status" value="1"/>
</dbReference>
<dbReference type="SUPFAM" id="SSF57850">
    <property type="entry name" value="RING/U-box"/>
    <property type="match status" value="1"/>
</dbReference>
<dbReference type="PANTHER" id="PTHR46573">
    <property type="entry name" value="WD REPEAT, SAM AND U-BOX DOMAIN-CONTAINING PROTEIN 1"/>
    <property type="match status" value="1"/>
</dbReference>
<keyword evidence="1" id="KW-0479">Metal-binding</keyword>
<name>L8GX45_ACACF</name>
<dbReference type="AlphaFoldDB" id="L8GX45"/>
<evidence type="ECO:0000259" key="5">
    <source>
        <dbReference type="PROSITE" id="PS51698"/>
    </source>
</evidence>
<keyword evidence="3" id="KW-0862">Zinc</keyword>
<dbReference type="InterPro" id="IPR004181">
    <property type="entry name" value="Znf_MIZ"/>
</dbReference>
<keyword evidence="2" id="KW-0863">Zinc-finger</keyword>
<dbReference type="InterPro" id="IPR052085">
    <property type="entry name" value="WD-SAM-U-box"/>
</dbReference>
<dbReference type="InterPro" id="IPR003613">
    <property type="entry name" value="Ubox_domain"/>
</dbReference>
<proteinExistence type="predicted"/>
<dbReference type="OrthoDB" id="18505at2759"/>
<evidence type="ECO:0000256" key="1">
    <source>
        <dbReference type="ARBA" id="ARBA00022723"/>
    </source>
</evidence>
<feature type="transmembrane region" description="Helical" evidence="4">
    <location>
        <begin position="230"/>
        <end position="247"/>
    </location>
</feature>
<keyword evidence="4" id="KW-0812">Transmembrane</keyword>
<keyword evidence="4" id="KW-0472">Membrane</keyword>
<dbReference type="GO" id="GO:0008270">
    <property type="term" value="F:zinc ion binding"/>
    <property type="evidence" value="ECO:0007669"/>
    <property type="project" value="UniProtKB-KW"/>
</dbReference>
<protein>
    <submittedName>
        <fullName evidence="6">Ubox domain containing protein</fullName>
    </submittedName>
</protein>
<dbReference type="Proteomes" id="UP000011083">
    <property type="component" value="Unassembled WGS sequence"/>
</dbReference>
<dbReference type="PROSITE" id="PS51698">
    <property type="entry name" value="U_BOX"/>
    <property type="match status" value="1"/>
</dbReference>
<organism evidence="6 7">
    <name type="scientific">Acanthamoeba castellanii (strain ATCC 30010 / Neff)</name>
    <dbReference type="NCBI Taxonomy" id="1257118"/>
    <lineage>
        <taxon>Eukaryota</taxon>
        <taxon>Amoebozoa</taxon>
        <taxon>Discosea</taxon>
        <taxon>Longamoebia</taxon>
        <taxon>Centramoebida</taxon>
        <taxon>Acanthamoebidae</taxon>
        <taxon>Acanthamoeba</taxon>
    </lineage>
</organism>
<dbReference type="InterPro" id="IPR013083">
    <property type="entry name" value="Znf_RING/FYVE/PHD"/>
</dbReference>
<feature type="transmembrane region" description="Helical" evidence="4">
    <location>
        <begin position="206"/>
        <end position="224"/>
    </location>
</feature>
<dbReference type="EMBL" id="KB007974">
    <property type="protein sequence ID" value="ELR17118.1"/>
    <property type="molecule type" value="Genomic_DNA"/>
</dbReference>
<accession>L8GX45</accession>
<dbReference type="SMART" id="SM00504">
    <property type="entry name" value="Ubox"/>
    <property type="match status" value="1"/>
</dbReference>
<dbReference type="RefSeq" id="XP_004339131.1">
    <property type="nucleotide sequence ID" value="XM_004339083.1"/>
</dbReference>
<evidence type="ECO:0000313" key="7">
    <source>
        <dbReference type="Proteomes" id="UP000011083"/>
    </source>
</evidence>
<sequence length="392" mass="43201">MESESEAPEEFSDPITLSIMEEAMMATCGHSFSRVSITTWLRQNHPSCPVCKRSLTEEQLVPNYALRSAIERYRAKHPHDDHHHNHYAGGAQVGVYSLPPDPVKPSPRFDAEADAPPPVAVVPSAPPMGGSEGGDEEECCGCCGCMEDMTREARASDQGCFSCTCEGPVFCCASAHQCEEGKYVSVSALTCMFCFGTESTYKRRTAAGLCFPFFALLIGLLAVLEVVFLVVFWILAFFVISPLYLFVRIPMIVFCEGFFNESVKPTCWDQTFGCKSGGGRRGRGRWLAFALRFGACGQVRRGADEVEQEGHIESRQRRYGHESHRTYLVGQLPGLSTVTTVAQRVFQGPVRQIAQKIELGEAHLAGDLIVGASVNETKEEDEHIGVWVTQRP</sequence>
<keyword evidence="7" id="KW-1185">Reference proteome</keyword>
<evidence type="ECO:0000256" key="3">
    <source>
        <dbReference type="ARBA" id="ARBA00022833"/>
    </source>
</evidence>
<evidence type="ECO:0000256" key="2">
    <source>
        <dbReference type="ARBA" id="ARBA00022771"/>
    </source>
</evidence>
<dbReference type="Pfam" id="PF04564">
    <property type="entry name" value="U-box"/>
    <property type="match status" value="1"/>
</dbReference>
<dbReference type="GO" id="GO:0004842">
    <property type="term" value="F:ubiquitin-protein transferase activity"/>
    <property type="evidence" value="ECO:0007669"/>
    <property type="project" value="InterPro"/>
</dbReference>
<dbReference type="GO" id="GO:0016567">
    <property type="term" value="P:protein ubiquitination"/>
    <property type="evidence" value="ECO:0007669"/>
    <property type="project" value="InterPro"/>
</dbReference>
<feature type="domain" description="U-box" evidence="5">
    <location>
        <begin position="6"/>
        <end position="80"/>
    </location>
</feature>
<evidence type="ECO:0000256" key="4">
    <source>
        <dbReference type="SAM" id="Phobius"/>
    </source>
</evidence>
<reference evidence="6 7" key="1">
    <citation type="journal article" date="2013" name="Genome Biol.">
        <title>Genome of Acanthamoeba castellanii highlights extensive lateral gene transfer and early evolution of tyrosine kinase signaling.</title>
        <authorList>
            <person name="Clarke M."/>
            <person name="Lohan A.J."/>
            <person name="Liu B."/>
            <person name="Lagkouvardos I."/>
            <person name="Roy S."/>
            <person name="Zafar N."/>
            <person name="Bertelli C."/>
            <person name="Schilde C."/>
            <person name="Kianianmomeni A."/>
            <person name="Burglin T.R."/>
            <person name="Frech C."/>
            <person name="Turcotte B."/>
            <person name="Kopec K.O."/>
            <person name="Synnott J.M."/>
            <person name="Choo C."/>
            <person name="Paponov I."/>
            <person name="Finkler A."/>
            <person name="Soon Heng Tan C."/>
            <person name="Hutchins A.P."/>
            <person name="Weinmeier T."/>
            <person name="Rattei T."/>
            <person name="Chu J.S."/>
            <person name="Gimenez G."/>
            <person name="Irimia M."/>
            <person name="Rigden D.J."/>
            <person name="Fitzpatrick D.A."/>
            <person name="Lorenzo-Morales J."/>
            <person name="Bateman A."/>
            <person name="Chiu C.H."/>
            <person name="Tang P."/>
            <person name="Hegemann P."/>
            <person name="Fromm H."/>
            <person name="Raoult D."/>
            <person name="Greub G."/>
            <person name="Miranda-Saavedra D."/>
            <person name="Chen N."/>
            <person name="Nash P."/>
            <person name="Ginger M.L."/>
            <person name="Horn M."/>
            <person name="Schaap P."/>
            <person name="Caler L."/>
            <person name="Loftus B."/>
        </authorList>
    </citation>
    <scope>NUCLEOTIDE SEQUENCE [LARGE SCALE GENOMIC DNA]</scope>
    <source>
        <strain evidence="6 7">Neff</strain>
    </source>
</reference>
<keyword evidence="4" id="KW-1133">Transmembrane helix</keyword>
<dbReference type="PANTHER" id="PTHR46573:SF1">
    <property type="entry name" value="WD REPEAT, SAM AND U-BOX DOMAIN-CONTAINING PROTEIN 1"/>
    <property type="match status" value="1"/>
</dbReference>